<dbReference type="OrthoDB" id="2848340at2759"/>
<dbReference type="Gene3D" id="1.50.10.10">
    <property type="match status" value="1"/>
</dbReference>
<reference evidence="4" key="1">
    <citation type="submission" date="2022-11" db="EMBL/GenBank/DDBJ databases">
        <authorList>
            <person name="Petersen C."/>
        </authorList>
    </citation>
    <scope>NUCLEOTIDE SEQUENCE</scope>
    <source>
        <strain evidence="4">IBT 30069</strain>
    </source>
</reference>
<evidence type="ECO:0000259" key="3">
    <source>
        <dbReference type="Pfam" id="PF22124"/>
    </source>
</evidence>
<dbReference type="PIRSF" id="PIRSF007663">
    <property type="entry name" value="UCP007663"/>
    <property type="match status" value="1"/>
</dbReference>
<accession>A0A9W9FW19</accession>
<protein>
    <submittedName>
        <fullName evidence="4">Glycoside hydrolase family 95 protein-like protein</fullName>
    </submittedName>
</protein>
<feature type="domain" description="Alpha fucosidase A-like C-terminal" evidence="2">
    <location>
        <begin position="715"/>
        <end position="769"/>
    </location>
</feature>
<dbReference type="Proteomes" id="UP001149165">
    <property type="component" value="Unassembled WGS sequence"/>
</dbReference>
<dbReference type="InterPro" id="IPR012341">
    <property type="entry name" value="6hp_glycosidase-like_sf"/>
</dbReference>
<dbReference type="AlphaFoldDB" id="A0A9W9FW19"/>
<comment type="caution">
    <text evidence="4">The sequence shown here is derived from an EMBL/GenBank/DDBJ whole genome shotgun (WGS) entry which is preliminary data.</text>
</comment>
<dbReference type="Pfam" id="PF21307">
    <property type="entry name" value="Glyco_hydro_95_C"/>
    <property type="match status" value="1"/>
</dbReference>
<gene>
    <name evidence="4" type="ORF">N7456_004147</name>
</gene>
<dbReference type="Pfam" id="PF22124">
    <property type="entry name" value="Glyco_hydro_95_cat"/>
    <property type="match status" value="1"/>
</dbReference>
<dbReference type="InterPro" id="IPR016518">
    <property type="entry name" value="Alpha-L-fucosidase"/>
</dbReference>
<evidence type="ECO:0000313" key="5">
    <source>
        <dbReference type="Proteomes" id="UP001149165"/>
    </source>
</evidence>
<dbReference type="EMBL" id="JAPQKH010000003">
    <property type="protein sequence ID" value="KAJ5107472.1"/>
    <property type="molecule type" value="Genomic_DNA"/>
</dbReference>
<evidence type="ECO:0000259" key="2">
    <source>
        <dbReference type="Pfam" id="PF21307"/>
    </source>
</evidence>
<organism evidence="4 5">
    <name type="scientific">Penicillium angulare</name>
    <dbReference type="NCBI Taxonomy" id="116970"/>
    <lineage>
        <taxon>Eukaryota</taxon>
        <taxon>Fungi</taxon>
        <taxon>Dikarya</taxon>
        <taxon>Ascomycota</taxon>
        <taxon>Pezizomycotina</taxon>
        <taxon>Eurotiomycetes</taxon>
        <taxon>Eurotiomycetidae</taxon>
        <taxon>Eurotiales</taxon>
        <taxon>Aspergillaceae</taxon>
        <taxon>Penicillium</taxon>
    </lineage>
</organism>
<dbReference type="PANTHER" id="PTHR31084">
    <property type="entry name" value="ALPHA-L-FUCOSIDASE 2"/>
    <property type="match status" value="1"/>
</dbReference>
<dbReference type="SUPFAM" id="SSF48208">
    <property type="entry name" value="Six-hairpin glycosidases"/>
    <property type="match status" value="1"/>
</dbReference>
<keyword evidence="5" id="KW-1185">Reference proteome</keyword>
<dbReference type="InterPro" id="IPR054363">
    <property type="entry name" value="GH95_cat"/>
</dbReference>
<keyword evidence="4" id="KW-0378">Hydrolase</keyword>
<proteinExistence type="predicted"/>
<dbReference type="GO" id="GO:0005975">
    <property type="term" value="P:carbohydrate metabolic process"/>
    <property type="evidence" value="ECO:0007669"/>
    <property type="project" value="InterPro"/>
</dbReference>
<dbReference type="PANTHER" id="PTHR31084:SF3">
    <property type="entry name" value="ALPHA-FUCOSIDASE A"/>
    <property type="match status" value="1"/>
</dbReference>
<evidence type="ECO:0000313" key="4">
    <source>
        <dbReference type="EMBL" id="KAJ5107472.1"/>
    </source>
</evidence>
<evidence type="ECO:0000259" key="1">
    <source>
        <dbReference type="Pfam" id="PF14498"/>
    </source>
</evidence>
<feature type="domain" description="Glycosyl hydrolase family 95 N-terminal" evidence="1">
    <location>
        <begin position="21"/>
        <end position="261"/>
    </location>
</feature>
<dbReference type="InterPro" id="IPR049053">
    <property type="entry name" value="AFCA-like_C"/>
</dbReference>
<dbReference type="InterPro" id="IPR008928">
    <property type="entry name" value="6-hairpin_glycosidase_sf"/>
</dbReference>
<reference evidence="4" key="2">
    <citation type="journal article" date="2023" name="IMA Fungus">
        <title>Comparative genomic study of the Penicillium genus elucidates a diverse pangenome and 15 lateral gene transfer events.</title>
        <authorList>
            <person name="Petersen C."/>
            <person name="Sorensen T."/>
            <person name="Nielsen M.R."/>
            <person name="Sondergaard T.E."/>
            <person name="Sorensen J.L."/>
            <person name="Fitzpatrick D.A."/>
            <person name="Frisvad J.C."/>
            <person name="Nielsen K.L."/>
        </authorList>
    </citation>
    <scope>NUCLEOTIDE SEQUENCE</scope>
    <source>
        <strain evidence="4">IBT 30069</strain>
    </source>
</reference>
<dbReference type="InterPro" id="IPR027414">
    <property type="entry name" value="GH95_N_dom"/>
</dbReference>
<sequence length="779" mass="85997">MLVKEAIVIAGLCNLSAAKWLWSRSPASFNAIEQQAYPLGNGRLGFMPAGEPGTESINVNLDSLWSGGPFENKSYSGGNPASDRSHFLPGIREEIFKNGTGNVDELLSPIYSYGSYTPLANLTVDIDGLESYSSYFRGLDLETGVHSVRFTSGNQEFNTSIFCSRPDDVCVYQVVSNSTLPSVKFGLSNNYLNSTLARTTCSGSQLQISGQLADPGMRFVGISQVLQPSAARCTGNSIVLPKSSSNTRITIVLGAGSDYDQKKGNRAAGFSFRGVDPTTAVRKSVSVAASQSFDKILARHVKDHQSLFDSFSLQLTDPLGSGEIETAKVISNYNITTGDPWLESMLVDYGRYLLIASSRDNSLPANLQGRWAADQYPAWSADYHADINIQMNYWAAPQVGLGSLQQSLWDFVEDTWVPYGQETARLLYGASNESWVIHDEINTFGYTGMKNEAVWADFPLAGTWMALHIPNWLDYSNDITWYRKQGYPLLKGSAIFWLSQLQDDLYFKDGTLVVNPCNSPEHGSTTFGCSMYQQQLWELFDRILATWSDSGDDDQEFYNRVVDTLARLDRGIHVGSWGQLQEWKLDLDVKNDTHRHLSGLSGWYPGYSVAVEEHNKTISTAVETMLWSRGDGKTDETNAGWAKVWRSACWARLNNTYEANYELRFAIQQNMAGNGLSQYSGKSAPFQIDANFGFVAAVTEMLIQDLPQSHQYNGTQTIVLGPAISSSWADGSVRGLQLRGGGQVDFSWDSDGVVQNATVHGGRKKKLRAFNSKGSEIEI</sequence>
<dbReference type="GO" id="GO:0004560">
    <property type="term" value="F:alpha-L-fucosidase activity"/>
    <property type="evidence" value="ECO:0007669"/>
    <property type="project" value="InterPro"/>
</dbReference>
<feature type="domain" description="Glycosyl hydrolase family 95 catalytic" evidence="3">
    <location>
        <begin position="292"/>
        <end position="702"/>
    </location>
</feature>
<dbReference type="Pfam" id="PF14498">
    <property type="entry name" value="Glyco_hyd_65N_2"/>
    <property type="match status" value="1"/>
</dbReference>
<name>A0A9W9FW19_9EURO</name>